<feature type="region of interest" description="Disordered" evidence="5">
    <location>
        <begin position="31"/>
        <end position="303"/>
    </location>
</feature>
<gene>
    <name evidence="6" type="ORF">CANTADRAFT_53140</name>
</gene>
<dbReference type="InterPro" id="IPR052410">
    <property type="entry name" value="DRC5"/>
</dbReference>
<keyword evidence="2" id="KW-0963">Cytoplasm</keyword>
<dbReference type="PANTHER" id="PTHR24107">
    <property type="entry name" value="YNEIN REGULATORY COMPLEX SUBUNIT 5"/>
    <property type="match status" value="1"/>
</dbReference>
<dbReference type="Proteomes" id="UP000094285">
    <property type="component" value="Unassembled WGS sequence"/>
</dbReference>
<dbReference type="SUPFAM" id="SSF52047">
    <property type="entry name" value="RNI-like"/>
    <property type="match status" value="1"/>
</dbReference>
<keyword evidence="3" id="KW-0206">Cytoskeleton</keyword>
<evidence type="ECO:0000256" key="2">
    <source>
        <dbReference type="ARBA" id="ARBA00022490"/>
    </source>
</evidence>
<feature type="compositionally biased region" description="Low complexity" evidence="5">
    <location>
        <begin position="186"/>
        <end position="222"/>
    </location>
</feature>
<keyword evidence="7" id="KW-1185">Reference proteome</keyword>
<dbReference type="Gene3D" id="3.80.10.10">
    <property type="entry name" value="Ribonuclease Inhibitor"/>
    <property type="match status" value="2"/>
</dbReference>
<protein>
    <submittedName>
        <fullName evidence="6">RNI-like protein</fullName>
    </submittedName>
</protein>
<dbReference type="STRING" id="984487.A0A1E4SHA2"/>
<feature type="compositionally biased region" description="Polar residues" evidence="5">
    <location>
        <begin position="270"/>
        <end position="281"/>
    </location>
</feature>
<comment type="subcellular location">
    <subcellularLocation>
        <location evidence="1">Cytoplasm</location>
        <location evidence="1">Cytoskeleton</location>
    </subcellularLocation>
</comment>
<feature type="compositionally biased region" description="Low complexity" evidence="5">
    <location>
        <begin position="61"/>
        <end position="96"/>
    </location>
</feature>
<organism evidence="6 7">
    <name type="scientific">Suhomyces tanzawaensis NRRL Y-17324</name>
    <dbReference type="NCBI Taxonomy" id="984487"/>
    <lineage>
        <taxon>Eukaryota</taxon>
        <taxon>Fungi</taxon>
        <taxon>Dikarya</taxon>
        <taxon>Ascomycota</taxon>
        <taxon>Saccharomycotina</taxon>
        <taxon>Pichiomycetes</taxon>
        <taxon>Debaryomycetaceae</taxon>
        <taxon>Suhomyces</taxon>
    </lineage>
</organism>
<feature type="compositionally biased region" description="Basic and acidic residues" evidence="5">
    <location>
        <begin position="47"/>
        <end position="57"/>
    </location>
</feature>
<dbReference type="AlphaFoldDB" id="A0A1E4SHA2"/>
<evidence type="ECO:0000256" key="3">
    <source>
        <dbReference type="ARBA" id="ARBA00023212"/>
    </source>
</evidence>
<feature type="region of interest" description="Disordered" evidence="5">
    <location>
        <begin position="1188"/>
        <end position="1217"/>
    </location>
</feature>
<name>A0A1E4SHA2_9ASCO</name>
<dbReference type="GeneID" id="30984300"/>
<proteinExistence type="predicted"/>
<feature type="compositionally biased region" description="Low complexity" evidence="5">
    <location>
        <begin position="147"/>
        <end position="157"/>
    </location>
</feature>
<dbReference type="EMBL" id="KV453913">
    <property type="protein sequence ID" value="ODV78850.1"/>
    <property type="molecule type" value="Genomic_DNA"/>
</dbReference>
<dbReference type="InterPro" id="IPR032675">
    <property type="entry name" value="LRR_dom_sf"/>
</dbReference>
<evidence type="ECO:0000313" key="6">
    <source>
        <dbReference type="EMBL" id="ODV78850.1"/>
    </source>
</evidence>
<accession>A0A1E4SHA2</accession>
<feature type="compositionally biased region" description="Pro residues" evidence="5">
    <location>
        <begin position="97"/>
        <end position="113"/>
    </location>
</feature>
<evidence type="ECO:0000256" key="1">
    <source>
        <dbReference type="ARBA" id="ARBA00004245"/>
    </source>
</evidence>
<evidence type="ECO:0000256" key="5">
    <source>
        <dbReference type="SAM" id="MobiDB-lite"/>
    </source>
</evidence>
<keyword evidence="4" id="KW-0175">Coiled coil</keyword>
<evidence type="ECO:0000313" key="7">
    <source>
        <dbReference type="Proteomes" id="UP000094285"/>
    </source>
</evidence>
<dbReference type="RefSeq" id="XP_020063972.1">
    <property type="nucleotide sequence ID" value="XM_020210164.1"/>
</dbReference>
<dbReference type="OrthoDB" id="8436363at2759"/>
<dbReference type="PANTHER" id="PTHR24107:SF30">
    <property type="entry name" value="GLC7-INTERACTING PROTEIN 3-RELATED"/>
    <property type="match status" value="1"/>
</dbReference>
<feature type="coiled-coil region" evidence="4">
    <location>
        <begin position="424"/>
        <end position="455"/>
    </location>
</feature>
<sequence length="1242" mass="137465">MNGPALSSSPTDLAANEYETGVTNGDVDWLFRGKSKKLTKKLNAQDSRLEKDPREEPPVSPSSSKVGSTGGAARAAATSAPAPGTTSAGAGGATSQPPKPSGSPKSAPIPVPKSPKDTSLGPKQPPTPQMTPPEKASKIDMFKFGRSRSSSASNASRPVLEGFNPLRRSSTNNIPPIGQIPEGEVVRSNSVSSQSSSPGVSRSNSKKSLFSSLSSKFKGSSSPQQQPTLLAAGLQKATANFLVNPEDYSDGPITPPSRSRAGSIKETPTRSRSGSKDSTGSRPRLPSRESNNSEHESISGKLFKRKASSLTNRIILNKNKTRRSCPLPELNNANIRRVTFAVDKLTYDPQQQIPSRRPRKGNVLIPEDLMAPPPRLSLGISLSDGGKVNQEPKYTERELNMAIEAQHRALLEAEKHAHEAHLSAKRIAAELQAKSKKARNEKDEREEEVEVEVEKRFNQQNSDSADIDSPLHVHENHFEDTTPTEEVVANEISLETVYTRCCHLREILPIPATLKQLKNKSKPLQVLKLLNPKPTLIDVLSFSDFIAITPINTVIFDNVTMSTEMLKHLLASLQYNPSLEKLSLRNVAIDEVGWIYLCKLLTTNLSIKKLDISQQRIKSDTKPNCVRSAMNWKLLINSLIYRGGIEELVINGCKLSDEIFEDLIDNAVLINTYRLGVASIELNMFKAHKVASWIINPHSKCVGVDIAFNDLSQGQLNPFINAFNKKDQNSKLIFFSLNSTNLTDVDQTSDMIQALSNIKTLRFLDLSSLPKLFPSIISKLSEHLPNFPNLKRIHFDLNELSVQAIRAIAEILPKIPGVMHVSLLGNRNLDDNSAGSLYTSIKLSKSIFTLDLDYDLVPDDLSQRIAFYLMRNMDNTMNEVSGNTSGVSGFHHATTGDDELMFDGSLLMETAEKLLIESDEHNKKEEVKIQKFITDALIERTRAVRKDIHRTIDDFFEKRNQGTLSLDGKETLLRFCLLDNSLEKLVHMFEERARRESLDSDEKSLNPKLNKKNMPTIKVPSHDQLHESSNELITSGPILSPHNTEKFTPGYFAGIEQTFQPHQVVIESSSDGRNVPIDNSTGRPVLMRSISHTSVHAKEQEQEEGEFHRLGFYIQQRNNSQNQLAPDSQALPLNKPKDVPMLNLLPSGSELRDAIIAAKGIESVTELIDKISTNRVSLDKLYTTLNEKQPLNDDSEGDDQSIDSFTDARDTSEGNDEVTAVVDEVYDKLLNDAQRVRLNKSG</sequence>
<evidence type="ECO:0000256" key="4">
    <source>
        <dbReference type="SAM" id="Coils"/>
    </source>
</evidence>
<dbReference type="GO" id="GO:0005856">
    <property type="term" value="C:cytoskeleton"/>
    <property type="evidence" value="ECO:0007669"/>
    <property type="project" value="UniProtKB-SubCell"/>
</dbReference>
<reference evidence="7" key="1">
    <citation type="submission" date="2016-05" db="EMBL/GenBank/DDBJ databases">
        <title>Comparative genomics of biotechnologically important yeasts.</title>
        <authorList>
            <consortium name="DOE Joint Genome Institute"/>
            <person name="Riley R."/>
            <person name="Haridas S."/>
            <person name="Wolfe K.H."/>
            <person name="Lopes M.R."/>
            <person name="Hittinger C.T."/>
            <person name="Goker M."/>
            <person name="Salamov A."/>
            <person name="Wisecaver J."/>
            <person name="Long T.M."/>
            <person name="Aerts A.L."/>
            <person name="Barry K."/>
            <person name="Choi C."/>
            <person name="Clum A."/>
            <person name="Coughlan A.Y."/>
            <person name="Deshpande S."/>
            <person name="Douglass A.P."/>
            <person name="Hanson S.J."/>
            <person name="Klenk H.-P."/>
            <person name="Labutti K."/>
            <person name="Lapidus A."/>
            <person name="Lindquist E."/>
            <person name="Lipzen A."/>
            <person name="Meier-Kolthoff J.P."/>
            <person name="Ohm R.A."/>
            <person name="Otillar R.P."/>
            <person name="Pangilinan J."/>
            <person name="Peng Y."/>
            <person name="Rokas A."/>
            <person name="Rosa C.A."/>
            <person name="Scheuner C."/>
            <person name="Sibirny A.A."/>
            <person name="Slot J.C."/>
            <person name="Stielow J.B."/>
            <person name="Sun H."/>
            <person name="Kurtzman C.P."/>
            <person name="Blackwell M."/>
            <person name="Grigoriev I.V."/>
            <person name="Jeffries T.W."/>
        </authorList>
    </citation>
    <scope>NUCLEOTIDE SEQUENCE [LARGE SCALE GENOMIC DNA]</scope>
    <source>
        <strain evidence="7">NRRL Y-17324</strain>
    </source>
</reference>